<name>A0A151B485_9CLOT</name>
<feature type="domain" description="Sigma-54 factor interaction" evidence="6">
    <location>
        <begin position="340"/>
        <end position="562"/>
    </location>
</feature>
<reference evidence="7 8" key="1">
    <citation type="submission" date="2016-02" db="EMBL/GenBank/DDBJ databases">
        <title>Genome sequence of Clostridium tepidiprofundi DSM 19306.</title>
        <authorList>
            <person name="Poehlein A."/>
            <person name="Daniel R."/>
        </authorList>
    </citation>
    <scope>NUCLEOTIDE SEQUENCE [LARGE SCALE GENOMIC DNA]</scope>
    <source>
        <strain evidence="7 8">DSM 19306</strain>
    </source>
</reference>
<dbReference type="PATRIC" id="fig|1121338.3.peg.1544"/>
<dbReference type="RefSeq" id="WP_066824832.1">
    <property type="nucleotide sequence ID" value="NZ_LTBA01000014.1"/>
</dbReference>
<keyword evidence="3" id="KW-0805">Transcription regulation</keyword>
<dbReference type="GO" id="GO:0005524">
    <property type="term" value="F:ATP binding"/>
    <property type="evidence" value="ECO:0007669"/>
    <property type="project" value="UniProtKB-KW"/>
</dbReference>
<dbReference type="SUPFAM" id="SSF55785">
    <property type="entry name" value="PYP-like sensor domain (PAS domain)"/>
    <property type="match status" value="1"/>
</dbReference>
<dbReference type="NCBIfam" id="TIGR00229">
    <property type="entry name" value="sensory_box"/>
    <property type="match status" value="1"/>
</dbReference>
<dbReference type="AlphaFoldDB" id="A0A151B485"/>
<dbReference type="InterPro" id="IPR003593">
    <property type="entry name" value="AAA+_ATPase"/>
</dbReference>
<dbReference type="InterPro" id="IPR035965">
    <property type="entry name" value="PAS-like_dom_sf"/>
</dbReference>
<dbReference type="InterPro" id="IPR025943">
    <property type="entry name" value="Sigma_54_int_dom_ATP-bd_2"/>
</dbReference>
<dbReference type="InterPro" id="IPR036388">
    <property type="entry name" value="WH-like_DNA-bd_sf"/>
</dbReference>
<dbReference type="SUPFAM" id="SSF52540">
    <property type="entry name" value="P-loop containing nucleoside triphosphate hydrolases"/>
    <property type="match status" value="1"/>
</dbReference>
<dbReference type="EMBL" id="LTBA01000014">
    <property type="protein sequence ID" value="KYH34572.1"/>
    <property type="molecule type" value="Genomic_DNA"/>
</dbReference>
<evidence type="ECO:0000256" key="3">
    <source>
        <dbReference type="ARBA" id="ARBA00023015"/>
    </source>
</evidence>
<dbReference type="InterPro" id="IPR000014">
    <property type="entry name" value="PAS"/>
</dbReference>
<evidence type="ECO:0000256" key="4">
    <source>
        <dbReference type="ARBA" id="ARBA00023125"/>
    </source>
</evidence>
<evidence type="ECO:0000256" key="5">
    <source>
        <dbReference type="ARBA" id="ARBA00023163"/>
    </source>
</evidence>
<dbReference type="Gene3D" id="1.10.8.60">
    <property type="match status" value="1"/>
</dbReference>
<dbReference type="SMART" id="SM00091">
    <property type="entry name" value="PAS"/>
    <property type="match status" value="1"/>
</dbReference>
<organism evidence="7 8">
    <name type="scientific">Clostridium tepidiprofundi DSM 19306</name>
    <dbReference type="NCBI Taxonomy" id="1121338"/>
    <lineage>
        <taxon>Bacteria</taxon>
        <taxon>Bacillati</taxon>
        <taxon>Bacillota</taxon>
        <taxon>Clostridia</taxon>
        <taxon>Eubacteriales</taxon>
        <taxon>Clostridiaceae</taxon>
        <taxon>Clostridium</taxon>
    </lineage>
</organism>
<dbReference type="CDD" id="cd00130">
    <property type="entry name" value="PAS"/>
    <property type="match status" value="1"/>
</dbReference>
<gene>
    <name evidence="7" type="primary">qseF</name>
    <name evidence="7" type="ORF">CLTEP_15000</name>
</gene>
<keyword evidence="4" id="KW-0238">DNA-binding</keyword>
<dbReference type="OrthoDB" id="9803970at2"/>
<dbReference type="Pfam" id="PF00989">
    <property type="entry name" value="PAS"/>
    <property type="match status" value="1"/>
</dbReference>
<keyword evidence="8" id="KW-1185">Reference proteome</keyword>
<accession>A0A151B485</accession>
<dbReference type="Pfam" id="PF00158">
    <property type="entry name" value="Sigma54_activat"/>
    <property type="match status" value="1"/>
</dbReference>
<dbReference type="GO" id="GO:0003677">
    <property type="term" value="F:DNA binding"/>
    <property type="evidence" value="ECO:0007669"/>
    <property type="project" value="UniProtKB-KW"/>
</dbReference>
<dbReference type="Gene3D" id="3.30.450.20">
    <property type="entry name" value="PAS domain"/>
    <property type="match status" value="1"/>
</dbReference>
<dbReference type="GO" id="GO:0006355">
    <property type="term" value="P:regulation of DNA-templated transcription"/>
    <property type="evidence" value="ECO:0007669"/>
    <property type="project" value="InterPro"/>
</dbReference>
<dbReference type="FunFam" id="3.40.50.300:FF:000006">
    <property type="entry name" value="DNA-binding transcriptional regulator NtrC"/>
    <property type="match status" value="1"/>
</dbReference>
<dbReference type="STRING" id="1121338.CLTEP_15000"/>
<proteinExistence type="predicted"/>
<evidence type="ECO:0000313" key="7">
    <source>
        <dbReference type="EMBL" id="KYH34572.1"/>
    </source>
</evidence>
<dbReference type="CDD" id="cd00009">
    <property type="entry name" value="AAA"/>
    <property type="match status" value="1"/>
</dbReference>
<keyword evidence="2" id="KW-0067">ATP-binding</keyword>
<dbReference type="SMART" id="SM00382">
    <property type="entry name" value="AAA"/>
    <property type="match status" value="1"/>
</dbReference>
<comment type="caution">
    <text evidence="7">The sequence shown here is derived from an EMBL/GenBank/DDBJ whole genome shotgun (WGS) entry which is preliminary data.</text>
</comment>
<dbReference type="InterPro" id="IPR025944">
    <property type="entry name" value="Sigma_54_int_dom_CS"/>
</dbReference>
<dbReference type="InterPro" id="IPR025662">
    <property type="entry name" value="Sigma_54_int_dom_ATP-bd_1"/>
</dbReference>
<dbReference type="Gene3D" id="3.40.50.300">
    <property type="entry name" value="P-loop containing nucleotide triphosphate hydrolases"/>
    <property type="match status" value="1"/>
</dbReference>
<dbReference type="PROSITE" id="PS00675">
    <property type="entry name" value="SIGMA54_INTERACT_1"/>
    <property type="match status" value="1"/>
</dbReference>
<dbReference type="InterPro" id="IPR002078">
    <property type="entry name" value="Sigma_54_int"/>
</dbReference>
<dbReference type="Pfam" id="PF25601">
    <property type="entry name" value="AAA_lid_14"/>
    <property type="match status" value="1"/>
</dbReference>
<dbReference type="InterPro" id="IPR058031">
    <property type="entry name" value="AAA_lid_NorR"/>
</dbReference>
<evidence type="ECO:0000313" key="8">
    <source>
        <dbReference type="Proteomes" id="UP000075531"/>
    </source>
</evidence>
<keyword evidence="1" id="KW-0547">Nucleotide-binding</keyword>
<dbReference type="InterPro" id="IPR027417">
    <property type="entry name" value="P-loop_NTPase"/>
</dbReference>
<dbReference type="Gene3D" id="1.10.10.10">
    <property type="entry name" value="Winged helix-like DNA-binding domain superfamily/Winged helix DNA-binding domain"/>
    <property type="match status" value="1"/>
</dbReference>
<dbReference type="PANTHER" id="PTHR32071:SF57">
    <property type="entry name" value="C4-DICARBOXYLATE TRANSPORT TRANSCRIPTIONAL REGULATORY PROTEIN DCTD"/>
    <property type="match status" value="1"/>
</dbReference>
<dbReference type="PROSITE" id="PS00688">
    <property type="entry name" value="SIGMA54_INTERACT_3"/>
    <property type="match status" value="1"/>
</dbReference>
<evidence type="ECO:0000256" key="2">
    <source>
        <dbReference type="ARBA" id="ARBA00022840"/>
    </source>
</evidence>
<dbReference type="InterPro" id="IPR013767">
    <property type="entry name" value="PAS_fold"/>
</dbReference>
<dbReference type="PROSITE" id="PS50045">
    <property type="entry name" value="SIGMA54_INTERACT_4"/>
    <property type="match status" value="1"/>
</dbReference>
<evidence type="ECO:0000256" key="1">
    <source>
        <dbReference type="ARBA" id="ARBA00022741"/>
    </source>
</evidence>
<dbReference type="PANTHER" id="PTHR32071">
    <property type="entry name" value="TRANSCRIPTIONAL REGULATORY PROTEIN"/>
    <property type="match status" value="1"/>
</dbReference>
<evidence type="ECO:0000259" key="6">
    <source>
        <dbReference type="PROSITE" id="PS50045"/>
    </source>
</evidence>
<sequence length="687" mass="79127">MKSIALVTDGKNIEVEEALIENLNAVFKGYVKINNYYFKNLSKNQIITDDIVLVMIKERAIRIKEHVLDRKRIVVVNRTIREGEIYKLFSLPEKIDVLVVNDNMETTIQTTALLYELGVNHLNLIPYDENKSYENIKIAVTPGECDKVPKYIERVIDLGQRCIDISTFLNIMNKLKIGNKEISRRIVKYSEQVISLDTGIKERYKELVIKNDELDSIINLSNDGILAVSNKGIITVCNESLKKIFNINEDIIGKNINKYLNEDTRKIFDNNEEMNGVYKFKNRFGEKYVNVNKKNIFHFGKKNGMYYNIQEITYIRQLEQNLSKKLRENGQIARYNFEDIQTNSISMNKTKILAKKIASVDFTVLITGESGTGKELFAQSIHNASKRSKQPFIAVNCAAMPENLLESELFGYESGAFTGALKSGKRGLFEQANNGTIFLDEIGDMPLHLQTKLLRVLQEKQVMRIGAERVIDIDVRIIAATNRDLLRMVNEGEFRADLYYRINVFPINIPPLRERKEDIIILLKHFINRKVKLSDEVISILMKYDWPGNIRELKNVAIYIETMCESDIVKPSDLPFNLMNVKSRYICEMRVLEDKNCLDESLKIMRIIYENNMKNKSIGRNNIVKILQDVGITLTEGEVRGVLSLLNELDFITCSVGRRGSKITRKGIEFLTRFDKLKLISSSEKFI</sequence>
<keyword evidence="5" id="KW-0804">Transcription</keyword>
<dbReference type="PROSITE" id="PS00676">
    <property type="entry name" value="SIGMA54_INTERACT_2"/>
    <property type="match status" value="1"/>
</dbReference>
<protein>
    <submittedName>
        <fullName evidence="7">Transcriptional regulatory protein QseF</fullName>
    </submittedName>
</protein>
<dbReference type="Proteomes" id="UP000075531">
    <property type="component" value="Unassembled WGS sequence"/>
</dbReference>